<dbReference type="SUPFAM" id="SSF51261">
    <property type="entry name" value="Duplicated hybrid motif"/>
    <property type="match status" value="1"/>
</dbReference>
<feature type="domain" description="M23ase beta-sheet core" evidence="2">
    <location>
        <begin position="190"/>
        <end position="284"/>
    </location>
</feature>
<keyword evidence="1" id="KW-0472">Membrane</keyword>
<keyword evidence="1" id="KW-0812">Transmembrane</keyword>
<dbReference type="InterPro" id="IPR050570">
    <property type="entry name" value="Cell_wall_metabolism_enzyme"/>
</dbReference>
<evidence type="ECO:0000259" key="2">
    <source>
        <dbReference type="Pfam" id="PF01551"/>
    </source>
</evidence>
<dbReference type="PANTHER" id="PTHR21666:SF270">
    <property type="entry name" value="MUREIN HYDROLASE ACTIVATOR ENVC"/>
    <property type="match status" value="1"/>
</dbReference>
<sequence length="306" mass="34048">MATQKKKKHFTFMIVPHDAQGQPISFKVPASWLYAGVFTLVFCLLLVGSSIVYSTLISRRLIGYSQAIAQNQKQEARLSAFSQKTAQLLGAIDQLVSEENNLRQMLGLKSWKNQARLPFDLKSSPEAKDKISLELGRAAIKLSERRESLDELKSWVKRIQERLADTPTSWPIHGRITSGFGYRSYPWRGTHKGVDIQAQYGAPIRATADGVVASAGWIRGYGKTVVLSHQHGLSTIYGHCSRFNVAPGQKVARGQVVGFVGLTGWTTGAHLHYEVRKFETAQNPMAYLDMNVLSASRMWRGKNGSI</sequence>
<dbReference type="CDD" id="cd12797">
    <property type="entry name" value="M23_peptidase"/>
    <property type="match status" value="1"/>
</dbReference>
<dbReference type="Pfam" id="PF01551">
    <property type="entry name" value="Peptidase_M23"/>
    <property type="match status" value="1"/>
</dbReference>
<dbReference type="Gene3D" id="2.70.70.10">
    <property type="entry name" value="Glucose Permease (Domain IIA)"/>
    <property type="match status" value="1"/>
</dbReference>
<dbReference type="PANTHER" id="PTHR21666">
    <property type="entry name" value="PEPTIDASE-RELATED"/>
    <property type="match status" value="1"/>
</dbReference>
<comment type="caution">
    <text evidence="3">The sequence shown here is derived from an EMBL/GenBank/DDBJ whole genome shotgun (WGS) entry which is preliminary data.</text>
</comment>
<evidence type="ECO:0000313" key="4">
    <source>
        <dbReference type="Proteomes" id="UP000178602"/>
    </source>
</evidence>
<feature type="transmembrane region" description="Helical" evidence="1">
    <location>
        <begin position="31"/>
        <end position="56"/>
    </location>
</feature>
<accession>A0A1F4T764</accession>
<evidence type="ECO:0000256" key="1">
    <source>
        <dbReference type="SAM" id="Phobius"/>
    </source>
</evidence>
<name>A0A1F4T764_UNCSA</name>
<proteinExistence type="predicted"/>
<dbReference type="InterPro" id="IPR011055">
    <property type="entry name" value="Dup_hybrid_motif"/>
</dbReference>
<evidence type="ECO:0000313" key="3">
    <source>
        <dbReference type="EMBL" id="OGC28554.1"/>
    </source>
</evidence>
<dbReference type="Proteomes" id="UP000178602">
    <property type="component" value="Unassembled WGS sequence"/>
</dbReference>
<organism evidence="3 4">
    <name type="scientific">candidate division WOR-1 bacterium RIFOXYC12_FULL_54_18</name>
    <dbReference type="NCBI Taxonomy" id="1802584"/>
    <lineage>
        <taxon>Bacteria</taxon>
        <taxon>Bacillati</taxon>
        <taxon>Saganbacteria</taxon>
    </lineage>
</organism>
<keyword evidence="1" id="KW-1133">Transmembrane helix</keyword>
<reference evidence="3 4" key="1">
    <citation type="journal article" date="2016" name="Nat. Commun.">
        <title>Thousands of microbial genomes shed light on interconnected biogeochemical processes in an aquifer system.</title>
        <authorList>
            <person name="Anantharaman K."/>
            <person name="Brown C.T."/>
            <person name="Hug L.A."/>
            <person name="Sharon I."/>
            <person name="Castelle C.J."/>
            <person name="Probst A.J."/>
            <person name="Thomas B.C."/>
            <person name="Singh A."/>
            <person name="Wilkins M.J."/>
            <person name="Karaoz U."/>
            <person name="Brodie E.L."/>
            <person name="Williams K.H."/>
            <person name="Hubbard S.S."/>
            <person name="Banfield J.F."/>
        </authorList>
    </citation>
    <scope>NUCLEOTIDE SEQUENCE [LARGE SCALE GENOMIC DNA]</scope>
</reference>
<dbReference type="GO" id="GO:0004222">
    <property type="term" value="F:metalloendopeptidase activity"/>
    <property type="evidence" value="ECO:0007669"/>
    <property type="project" value="TreeGrafter"/>
</dbReference>
<dbReference type="AlphaFoldDB" id="A0A1F4T764"/>
<dbReference type="InterPro" id="IPR016047">
    <property type="entry name" value="M23ase_b-sheet_dom"/>
</dbReference>
<dbReference type="EMBL" id="MEUG01000001">
    <property type="protein sequence ID" value="OGC28554.1"/>
    <property type="molecule type" value="Genomic_DNA"/>
</dbReference>
<gene>
    <name evidence="3" type="ORF">A3K49_06275</name>
</gene>
<protein>
    <recommendedName>
        <fullName evidence="2">M23ase beta-sheet core domain-containing protein</fullName>
    </recommendedName>
</protein>